<comment type="caution">
    <text evidence="3">The sequence shown here is derived from an EMBL/GenBank/DDBJ whole genome shotgun (WGS) entry which is preliminary data.</text>
</comment>
<keyword evidence="1" id="KW-1133">Transmembrane helix</keyword>
<keyword evidence="1" id="KW-0812">Transmembrane</keyword>
<evidence type="ECO:0000259" key="2">
    <source>
        <dbReference type="Pfam" id="PF13791"/>
    </source>
</evidence>
<evidence type="ECO:0000313" key="4">
    <source>
        <dbReference type="Proteomes" id="UP000729290"/>
    </source>
</evidence>
<proteinExistence type="predicted"/>
<dbReference type="RefSeq" id="WP_205133264.1">
    <property type="nucleotide sequence ID" value="NZ_JACSNT010000005.1"/>
</dbReference>
<dbReference type="InterPro" id="IPR025672">
    <property type="entry name" value="Sigma_reg_C_dom"/>
</dbReference>
<reference evidence="3 4" key="1">
    <citation type="journal article" date="2021" name="Sci. Rep.">
        <title>The distribution of antibiotic resistance genes in chicken gut microbiota commensals.</title>
        <authorList>
            <person name="Juricova H."/>
            <person name="Matiasovicova J."/>
            <person name="Kubasova T."/>
            <person name="Cejkova D."/>
            <person name="Rychlik I."/>
        </authorList>
    </citation>
    <scope>NUCLEOTIDE SEQUENCE [LARGE SCALE GENOMIC DNA]</scope>
    <source>
        <strain evidence="3 4">An431b</strain>
    </source>
</reference>
<gene>
    <name evidence="3" type="ORF">H9X83_03630</name>
</gene>
<evidence type="ECO:0000313" key="3">
    <source>
        <dbReference type="EMBL" id="MBM6877252.1"/>
    </source>
</evidence>
<keyword evidence="4" id="KW-1185">Reference proteome</keyword>
<organism evidence="3 4">
    <name type="scientific">Anaerotignum lactatifermentans</name>
    <dbReference type="NCBI Taxonomy" id="160404"/>
    <lineage>
        <taxon>Bacteria</taxon>
        <taxon>Bacillati</taxon>
        <taxon>Bacillota</taxon>
        <taxon>Clostridia</taxon>
        <taxon>Lachnospirales</taxon>
        <taxon>Anaerotignaceae</taxon>
        <taxon>Anaerotignum</taxon>
    </lineage>
</organism>
<dbReference type="Pfam" id="PF13791">
    <property type="entry name" value="Sigma_reg_C"/>
    <property type="match status" value="1"/>
</dbReference>
<sequence>MRFQELLEKYKAGDVTPEERDYVEKELEKYEALTGYFLEEDFTPLTEEQTPPEEWKKIDRSIKRRNRRIVAAAAVLACVIMGLVFAFQPVISKWIWYDPTERSMQEFAYDIDCHLAVLTELTMPEVQIESVLPTEQGWGKYDLQIQQRDWSTGGYTWLSGTVTRGSIELNRNAYRYSSMNVFSRGTMPFVDVEGEHSVIRTPQEAKAALADLPEYVRMEAYVSLGKDWTMEELEAFQREYDPEGYDIGWVGVRTSPEERQMLPLMGFDAGGSGYVFDQVDEAYPFYELSMHEEVPLAEAWENHFLALLQYSVDHGDFYARLNQSGSHGAICQMVQEYVGENGVMTYGFLYYGTPSELAKILEHPDVEGIYVSDARLNVPGL</sequence>
<protein>
    <submittedName>
        <fullName evidence="3">Anti-sigma factor C-terminal domain-containing protein</fullName>
    </submittedName>
</protein>
<name>A0ABS2G7W7_9FIRM</name>
<evidence type="ECO:0000256" key="1">
    <source>
        <dbReference type="SAM" id="Phobius"/>
    </source>
</evidence>
<keyword evidence="1" id="KW-0472">Membrane</keyword>
<feature type="transmembrane region" description="Helical" evidence="1">
    <location>
        <begin position="69"/>
        <end position="87"/>
    </location>
</feature>
<dbReference type="EMBL" id="JACSNV010000004">
    <property type="protein sequence ID" value="MBM6877252.1"/>
    <property type="molecule type" value="Genomic_DNA"/>
</dbReference>
<feature type="domain" description="Sigma factor regulator C-terminal" evidence="2">
    <location>
        <begin position="209"/>
        <end position="369"/>
    </location>
</feature>
<dbReference type="Proteomes" id="UP000729290">
    <property type="component" value="Unassembled WGS sequence"/>
</dbReference>
<accession>A0ABS2G7W7</accession>